<evidence type="ECO:0000313" key="3">
    <source>
        <dbReference type="Proteomes" id="UP000318478"/>
    </source>
</evidence>
<evidence type="ECO:0000256" key="1">
    <source>
        <dbReference type="SAM" id="SignalP"/>
    </source>
</evidence>
<name>A0A5C5YSY2_9BACT</name>
<sequence length="1007" mass="110321" precursor="true">MHARLVDALRSWLLAALAAGAVASAAEPTLLIDPARPTGGWSFDNGREFPGAVGSLELTERGTLDLHFNFTGGGAYVQAATGLPSKPVESVAFEIKAPAGVEKVTLRLIDETSQCHQLDLRIEGHGEWQRVRFPIDEFFASMRAGAPLDIIQRYEKWGGANDGRWHQPGRTLVVLVGRGEAPSGVVSLRGVTMRPAPPTVEIQSELDLIGPVGDRAGWRLTLGPEYPGAKGSLDPLPSASGKHGLALEADLSGGGRYVGAECDLGVLNAIDSGPIELEVRSEEVHALTVRLVDATGQTHQRRGFNFQANGEWQTLTIDPQVFVNGEHWAGANDGQWHGPLKTVVLMLNAGSSDAKSMRLEVGGAAMRVTAEATVSEQAWNADFAAAEPLQGWSTHGDVQTADARLRLTRSLDQISQPTTAAGPGFEVNAGVWQVGVQWRSALESPDNSYHGAASLEVFDRRGDLIESFPIGIVYGEADWRRAEQHVTLPRAAASARFVASLQKTHGEVQIDELSARRLEVQPARQTIESVRIASAALGNLFYPGDPVEFQVEVRVNAALADDDQRLRWVVKDYRGAEQTEWGETRLEASGAADAYRATVRVPMKRLHTGQFYELHVAAPQGVASPVEEYSGFAVLPKAAAKAFAPEQIPFTIRNWDGRIGDYVRLADRLGLRVIGLWGGWSSKPPHEPHLNSVELCEELGAKWATGTPAASIERSGFEEYSPEALRQGMTNFLEAYADRGLAMIWQGNEPHGKGQKVLDNVRAYQAIYESAKAFDPAIEVVGTSVEPNREYFEAGYYRYLDSYDFHIYEHYENVRRTIREYRALMEEFDAIKPIHSSELGLNSQGIARSVVASELIKKCTVFFAEGGATVSWFTILYPDPKGQARGRFGDAHCVFDCKHSNYNARLDAVAYYNMINGLLDKRFVAERSHDSAVQAFLFKQGDDCLQVLWSDDRPVDHLLAVPTGVKVTAVRLDGRRSLVDAVDGRRLVTVSKEPVLLLYRGDQADLD</sequence>
<feature type="signal peptide" evidence="1">
    <location>
        <begin position="1"/>
        <end position="25"/>
    </location>
</feature>
<accession>A0A5C5YSY2</accession>
<dbReference type="RefSeq" id="WP_146585712.1">
    <property type="nucleotide sequence ID" value="NZ_SJPO01000003.1"/>
</dbReference>
<dbReference type="AlphaFoldDB" id="A0A5C5YSY2"/>
<organism evidence="2 3">
    <name type="scientific">Posidoniimonas polymericola</name>
    <dbReference type="NCBI Taxonomy" id="2528002"/>
    <lineage>
        <taxon>Bacteria</taxon>
        <taxon>Pseudomonadati</taxon>
        <taxon>Planctomycetota</taxon>
        <taxon>Planctomycetia</taxon>
        <taxon>Pirellulales</taxon>
        <taxon>Lacipirellulaceae</taxon>
        <taxon>Posidoniimonas</taxon>
    </lineage>
</organism>
<keyword evidence="1" id="KW-0732">Signal</keyword>
<dbReference type="SUPFAM" id="SSF51445">
    <property type="entry name" value="(Trans)glycosidases"/>
    <property type="match status" value="1"/>
</dbReference>
<feature type="chain" id="PRO_5023138488" evidence="1">
    <location>
        <begin position="26"/>
        <end position="1007"/>
    </location>
</feature>
<reference evidence="2 3" key="1">
    <citation type="submission" date="2019-02" db="EMBL/GenBank/DDBJ databases">
        <title>Deep-cultivation of Planctomycetes and their phenomic and genomic characterization uncovers novel biology.</title>
        <authorList>
            <person name="Wiegand S."/>
            <person name="Jogler M."/>
            <person name="Boedeker C."/>
            <person name="Pinto D."/>
            <person name="Vollmers J."/>
            <person name="Rivas-Marin E."/>
            <person name="Kohn T."/>
            <person name="Peeters S.H."/>
            <person name="Heuer A."/>
            <person name="Rast P."/>
            <person name="Oberbeckmann S."/>
            <person name="Bunk B."/>
            <person name="Jeske O."/>
            <person name="Meyerdierks A."/>
            <person name="Storesund J.E."/>
            <person name="Kallscheuer N."/>
            <person name="Luecker S."/>
            <person name="Lage O.M."/>
            <person name="Pohl T."/>
            <person name="Merkel B.J."/>
            <person name="Hornburger P."/>
            <person name="Mueller R.-W."/>
            <person name="Bruemmer F."/>
            <person name="Labrenz M."/>
            <person name="Spormann A.M."/>
            <person name="Op Den Camp H."/>
            <person name="Overmann J."/>
            <person name="Amann R."/>
            <person name="Jetten M.S.M."/>
            <person name="Mascher T."/>
            <person name="Medema M.H."/>
            <person name="Devos D.P."/>
            <person name="Kaster A.-K."/>
            <person name="Ovreas L."/>
            <person name="Rohde M."/>
            <person name="Galperin M.Y."/>
            <person name="Jogler C."/>
        </authorList>
    </citation>
    <scope>NUCLEOTIDE SEQUENCE [LARGE SCALE GENOMIC DNA]</scope>
    <source>
        <strain evidence="2 3">Pla123a</strain>
    </source>
</reference>
<gene>
    <name evidence="2" type="ORF">Pla123a_16390</name>
</gene>
<protein>
    <submittedName>
        <fullName evidence="2">Uncharacterized protein</fullName>
    </submittedName>
</protein>
<dbReference type="OrthoDB" id="9776971at2"/>
<dbReference type="Gene3D" id="3.20.20.80">
    <property type="entry name" value="Glycosidases"/>
    <property type="match status" value="1"/>
</dbReference>
<evidence type="ECO:0000313" key="2">
    <source>
        <dbReference type="EMBL" id="TWT77843.1"/>
    </source>
</evidence>
<keyword evidence="3" id="KW-1185">Reference proteome</keyword>
<proteinExistence type="predicted"/>
<dbReference type="EMBL" id="SJPO01000003">
    <property type="protein sequence ID" value="TWT77843.1"/>
    <property type="molecule type" value="Genomic_DNA"/>
</dbReference>
<dbReference type="InterPro" id="IPR017853">
    <property type="entry name" value="GH"/>
</dbReference>
<comment type="caution">
    <text evidence="2">The sequence shown here is derived from an EMBL/GenBank/DDBJ whole genome shotgun (WGS) entry which is preliminary data.</text>
</comment>
<dbReference type="Proteomes" id="UP000318478">
    <property type="component" value="Unassembled WGS sequence"/>
</dbReference>